<dbReference type="SUPFAM" id="SSF46785">
    <property type="entry name" value="Winged helix' DNA-binding domain"/>
    <property type="match status" value="1"/>
</dbReference>
<dbReference type="SMART" id="SM00345">
    <property type="entry name" value="HTH_GNTR"/>
    <property type="match status" value="1"/>
</dbReference>
<name>W0EDN0_9FIRM</name>
<dbReference type="HOGENOM" id="CLU_017584_9_3_9"/>
<dbReference type="Gene3D" id="1.20.120.530">
    <property type="entry name" value="GntR ligand-binding domain-like"/>
    <property type="match status" value="1"/>
</dbReference>
<dbReference type="Pfam" id="PF00392">
    <property type="entry name" value="GntR"/>
    <property type="match status" value="1"/>
</dbReference>
<dbReference type="InterPro" id="IPR000524">
    <property type="entry name" value="Tscrpt_reg_HTH_GntR"/>
</dbReference>
<dbReference type="RefSeq" id="WP_025248750.1">
    <property type="nucleotide sequence ID" value="NZ_CP007032.1"/>
</dbReference>
<dbReference type="GO" id="GO:0003677">
    <property type="term" value="F:DNA binding"/>
    <property type="evidence" value="ECO:0007669"/>
    <property type="project" value="UniProtKB-KW"/>
</dbReference>
<keyword evidence="1" id="KW-0805">Transcription regulation</keyword>
<evidence type="ECO:0000259" key="5">
    <source>
        <dbReference type="PROSITE" id="PS50949"/>
    </source>
</evidence>
<protein>
    <submittedName>
        <fullName evidence="6">GntR family transcriptional regulator</fullName>
    </submittedName>
</protein>
<dbReference type="InterPro" id="IPR036388">
    <property type="entry name" value="WH-like_DNA-bd_sf"/>
</dbReference>
<dbReference type="InterPro" id="IPR011711">
    <property type="entry name" value="GntR_C"/>
</dbReference>
<evidence type="ECO:0000313" key="6">
    <source>
        <dbReference type="EMBL" id="AHF07299.1"/>
    </source>
</evidence>
<dbReference type="AlphaFoldDB" id="W0EDN0"/>
<proteinExistence type="predicted"/>
<dbReference type="SMART" id="SM00895">
    <property type="entry name" value="FCD"/>
    <property type="match status" value="1"/>
</dbReference>
<dbReference type="InterPro" id="IPR008920">
    <property type="entry name" value="TF_FadR/GntR_C"/>
</dbReference>
<evidence type="ECO:0000256" key="1">
    <source>
        <dbReference type="ARBA" id="ARBA00023015"/>
    </source>
</evidence>
<dbReference type="EMBL" id="CP007032">
    <property type="protein sequence ID" value="AHF07299.1"/>
    <property type="molecule type" value="Genomic_DNA"/>
</dbReference>
<feature type="coiled-coil region" evidence="4">
    <location>
        <begin position="97"/>
        <end position="137"/>
    </location>
</feature>
<evidence type="ECO:0000256" key="2">
    <source>
        <dbReference type="ARBA" id="ARBA00023125"/>
    </source>
</evidence>
<evidence type="ECO:0000256" key="4">
    <source>
        <dbReference type="SAM" id="Coils"/>
    </source>
</evidence>
<dbReference type="Gene3D" id="1.10.10.10">
    <property type="entry name" value="Winged helix-like DNA-binding domain superfamily/Winged helix DNA-binding domain"/>
    <property type="match status" value="1"/>
</dbReference>
<accession>W0EDN0</accession>
<evidence type="ECO:0000256" key="3">
    <source>
        <dbReference type="ARBA" id="ARBA00023163"/>
    </source>
</evidence>
<dbReference type="GO" id="GO:0003700">
    <property type="term" value="F:DNA-binding transcription factor activity"/>
    <property type="evidence" value="ECO:0007669"/>
    <property type="project" value="InterPro"/>
</dbReference>
<dbReference type="KEGG" id="dmt:DESME_09875"/>
<dbReference type="PANTHER" id="PTHR43537:SF5">
    <property type="entry name" value="UXU OPERON TRANSCRIPTIONAL REGULATOR"/>
    <property type="match status" value="1"/>
</dbReference>
<dbReference type="PANTHER" id="PTHR43537">
    <property type="entry name" value="TRANSCRIPTIONAL REGULATOR, GNTR FAMILY"/>
    <property type="match status" value="1"/>
</dbReference>
<dbReference type="eggNOG" id="COG2186">
    <property type="taxonomic scope" value="Bacteria"/>
</dbReference>
<dbReference type="InterPro" id="IPR036390">
    <property type="entry name" value="WH_DNA-bd_sf"/>
</dbReference>
<reference evidence="6 7" key="1">
    <citation type="submission" date="2013-12" db="EMBL/GenBank/DDBJ databases">
        <authorList>
            <consortium name="DOE Joint Genome Institute"/>
            <person name="Smidt H."/>
            <person name="Huntemann M."/>
            <person name="Han J."/>
            <person name="Chen A."/>
            <person name="Kyrpides N."/>
            <person name="Mavromatis K."/>
            <person name="Markowitz V."/>
            <person name="Palaniappan K."/>
            <person name="Ivanova N."/>
            <person name="Schaumberg A."/>
            <person name="Pati A."/>
            <person name="Liolios K."/>
            <person name="Nordberg H.P."/>
            <person name="Cantor M.N."/>
            <person name="Hua S.X."/>
            <person name="Woyke T."/>
        </authorList>
    </citation>
    <scope>NUCLEOTIDE SEQUENCE [LARGE SCALE GENOMIC DNA]</scope>
    <source>
        <strain evidence="7">DSM 15288</strain>
    </source>
</reference>
<dbReference type="PRINTS" id="PR00035">
    <property type="entry name" value="HTHGNTR"/>
</dbReference>
<evidence type="ECO:0000313" key="7">
    <source>
        <dbReference type="Proteomes" id="UP000010847"/>
    </source>
</evidence>
<dbReference type="STRING" id="871968.DESME_09875"/>
<dbReference type="CDD" id="cd07377">
    <property type="entry name" value="WHTH_GntR"/>
    <property type="match status" value="1"/>
</dbReference>
<gene>
    <name evidence="6" type="ORF">DESME_09875</name>
</gene>
<dbReference type="OrthoDB" id="9799482at2"/>
<dbReference type="PROSITE" id="PS50949">
    <property type="entry name" value="HTH_GNTR"/>
    <property type="match status" value="1"/>
</dbReference>
<keyword evidence="7" id="KW-1185">Reference proteome</keyword>
<keyword evidence="2" id="KW-0238">DNA-binding</keyword>
<keyword evidence="3" id="KW-0804">Transcription</keyword>
<sequence length="235" mass="27067">MELKPIKTRKIYEEIVEQIRELVMRGELRPGDKLPSERDLVARLQVSRASIREALSALEMMGLLEVRSGEGTFMRKLRPESVIAPLAWMLSIEKGTAQELLEVRKILEVQAAQLAAQRAQTEDLHELEEALEDMRQEILNPELGGEKADLRFHYAVTRATKNKILILLMDTISDMMQQMLKTSRSKLYAGKYTPNILYMEHAQIYEAVKMKDPLKASEHILEHLNGVEEELHRHI</sequence>
<feature type="domain" description="HTH gntR-type" evidence="5">
    <location>
        <begin position="9"/>
        <end position="77"/>
    </location>
</feature>
<dbReference type="Proteomes" id="UP000010847">
    <property type="component" value="Chromosome"/>
</dbReference>
<organism evidence="6 7">
    <name type="scientific">Desulfitobacterium metallireducens DSM 15288</name>
    <dbReference type="NCBI Taxonomy" id="871968"/>
    <lineage>
        <taxon>Bacteria</taxon>
        <taxon>Bacillati</taxon>
        <taxon>Bacillota</taxon>
        <taxon>Clostridia</taxon>
        <taxon>Eubacteriales</taxon>
        <taxon>Desulfitobacteriaceae</taxon>
        <taxon>Desulfitobacterium</taxon>
    </lineage>
</organism>
<keyword evidence="4" id="KW-0175">Coiled coil</keyword>
<dbReference type="Pfam" id="PF07729">
    <property type="entry name" value="FCD"/>
    <property type="match status" value="1"/>
</dbReference>
<dbReference type="SUPFAM" id="SSF48008">
    <property type="entry name" value="GntR ligand-binding domain-like"/>
    <property type="match status" value="1"/>
</dbReference>